<gene>
    <name evidence="2" type="ORF">GCM10023196_052650</name>
</gene>
<organism evidence="2 3">
    <name type="scientific">Actinoallomurus vinaceus</name>
    <dbReference type="NCBI Taxonomy" id="1080074"/>
    <lineage>
        <taxon>Bacteria</taxon>
        <taxon>Bacillati</taxon>
        <taxon>Actinomycetota</taxon>
        <taxon>Actinomycetes</taxon>
        <taxon>Streptosporangiales</taxon>
        <taxon>Thermomonosporaceae</taxon>
        <taxon>Actinoallomurus</taxon>
    </lineage>
</organism>
<dbReference type="SUPFAM" id="SSF56349">
    <property type="entry name" value="DNA breaking-rejoining enzymes"/>
    <property type="match status" value="1"/>
</dbReference>
<dbReference type="InterPro" id="IPR011010">
    <property type="entry name" value="DNA_brk_join_enz"/>
</dbReference>
<evidence type="ECO:0000313" key="2">
    <source>
        <dbReference type="EMBL" id="GAA4629805.1"/>
    </source>
</evidence>
<keyword evidence="1" id="KW-0233">DNA recombination</keyword>
<dbReference type="EMBL" id="BAABHK010000007">
    <property type="protein sequence ID" value="GAA4629805.1"/>
    <property type="molecule type" value="Genomic_DNA"/>
</dbReference>
<dbReference type="Proteomes" id="UP001501442">
    <property type="component" value="Unassembled WGS sequence"/>
</dbReference>
<accession>A0ABP8UFC0</accession>
<reference evidence="3" key="1">
    <citation type="journal article" date="2019" name="Int. J. Syst. Evol. Microbiol.">
        <title>The Global Catalogue of Microorganisms (GCM) 10K type strain sequencing project: providing services to taxonomists for standard genome sequencing and annotation.</title>
        <authorList>
            <consortium name="The Broad Institute Genomics Platform"/>
            <consortium name="The Broad Institute Genome Sequencing Center for Infectious Disease"/>
            <person name="Wu L."/>
            <person name="Ma J."/>
        </authorList>
    </citation>
    <scope>NUCLEOTIDE SEQUENCE [LARGE SCALE GENOMIC DNA]</scope>
    <source>
        <strain evidence="3">JCM 17939</strain>
    </source>
</reference>
<comment type="caution">
    <text evidence="2">The sequence shown here is derived from an EMBL/GenBank/DDBJ whole genome shotgun (WGS) entry which is preliminary data.</text>
</comment>
<dbReference type="InterPro" id="IPR013762">
    <property type="entry name" value="Integrase-like_cat_sf"/>
</dbReference>
<protein>
    <recommendedName>
        <fullName evidence="4">Integrase</fullName>
    </recommendedName>
</protein>
<dbReference type="Gene3D" id="1.10.443.10">
    <property type="entry name" value="Intergrase catalytic core"/>
    <property type="match status" value="1"/>
</dbReference>
<keyword evidence="3" id="KW-1185">Reference proteome</keyword>
<evidence type="ECO:0000313" key="3">
    <source>
        <dbReference type="Proteomes" id="UP001501442"/>
    </source>
</evidence>
<proteinExistence type="predicted"/>
<evidence type="ECO:0000256" key="1">
    <source>
        <dbReference type="ARBA" id="ARBA00023172"/>
    </source>
</evidence>
<evidence type="ECO:0008006" key="4">
    <source>
        <dbReference type="Google" id="ProtNLM"/>
    </source>
</evidence>
<sequence>MAKRPYDLRHTCLSIWLNVGIPPKQVAEWAGHSLDVLLRTYAKCMVDQDQAIRHRISAALRD</sequence>
<name>A0ABP8UFC0_9ACTN</name>